<evidence type="ECO:0000256" key="2">
    <source>
        <dbReference type="SAM" id="MobiDB-lite"/>
    </source>
</evidence>
<feature type="compositionally biased region" description="Polar residues" evidence="2">
    <location>
        <begin position="310"/>
        <end position="325"/>
    </location>
</feature>
<dbReference type="InterPro" id="IPR001060">
    <property type="entry name" value="FCH_dom"/>
</dbReference>
<name>A0A210PUW4_MIZYE</name>
<dbReference type="GO" id="GO:0005884">
    <property type="term" value="C:actin filament"/>
    <property type="evidence" value="ECO:0007669"/>
    <property type="project" value="TreeGrafter"/>
</dbReference>
<dbReference type="GO" id="GO:0005886">
    <property type="term" value="C:plasma membrane"/>
    <property type="evidence" value="ECO:0007669"/>
    <property type="project" value="TreeGrafter"/>
</dbReference>
<feature type="region of interest" description="Disordered" evidence="2">
    <location>
        <begin position="158"/>
        <end position="179"/>
    </location>
</feature>
<dbReference type="PANTHER" id="PTHR23065:SF61">
    <property type="entry name" value="PROLINE-SERINE-THREONINE PHOSPHATASE-INTERACTING PROTEIN 2-LIKE"/>
    <property type="match status" value="1"/>
</dbReference>
<reference evidence="4 5" key="1">
    <citation type="journal article" date="2017" name="Nat. Ecol. Evol.">
        <title>Scallop genome provides insights into evolution of bilaterian karyotype and development.</title>
        <authorList>
            <person name="Wang S."/>
            <person name="Zhang J."/>
            <person name="Jiao W."/>
            <person name="Li J."/>
            <person name="Xun X."/>
            <person name="Sun Y."/>
            <person name="Guo X."/>
            <person name="Huan P."/>
            <person name="Dong B."/>
            <person name="Zhang L."/>
            <person name="Hu X."/>
            <person name="Sun X."/>
            <person name="Wang J."/>
            <person name="Zhao C."/>
            <person name="Wang Y."/>
            <person name="Wang D."/>
            <person name="Huang X."/>
            <person name="Wang R."/>
            <person name="Lv J."/>
            <person name="Li Y."/>
            <person name="Zhang Z."/>
            <person name="Liu B."/>
            <person name="Lu W."/>
            <person name="Hui Y."/>
            <person name="Liang J."/>
            <person name="Zhou Z."/>
            <person name="Hou R."/>
            <person name="Li X."/>
            <person name="Liu Y."/>
            <person name="Li H."/>
            <person name="Ning X."/>
            <person name="Lin Y."/>
            <person name="Zhao L."/>
            <person name="Xing Q."/>
            <person name="Dou J."/>
            <person name="Li Y."/>
            <person name="Mao J."/>
            <person name="Guo H."/>
            <person name="Dou H."/>
            <person name="Li T."/>
            <person name="Mu C."/>
            <person name="Jiang W."/>
            <person name="Fu Q."/>
            <person name="Fu X."/>
            <person name="Miao Y."/>
            <person name="Liu J."/>
            <person name="Yu Q."/>
            <person name="Li R."/>
            <person name="Liao H."/>
            <person name="Li X."/>
            <person name="Kong Y."/>
            <person name="Jiang Z."/>
            <person name="Chourrout D."/>
            <person name="Li R."/>
            <person name="Bao Z."/>
        </authorList>
    </citation>
    <scope>NUCLEOTIDE SEQUENCE [LARGE SCALE GENOMIC DNA]</scope>
    <source>
        <strain evidence="4 5">PY_sf001</strain>
    </source>
</reference>
<dbReference type="GO" id="GO:0005737">
    <property type="term" value="C:cytoplasm"/>
    <property type="evidence" value="ECO:0007669"/>
    <property type="project" value="TreeGrafter"/>
</dbReference>
<keyword evidence="5" id="KW-1185">Reference proteome</keyword>
<organism evidence="4 5">
    <name type="scientific">Mizuhopecten yessoensis</name>
    <name type="common">Japanese scallop</name>
    <name type="synonym">Patinopecten yessoensis</name>
    <dbReference type="NCBI Taxonomy" id="6573"/>
    <lineage>
        <taxon>Eukaryota</taxon>
        <taxon>Metazoa</taxon>
        <taxon>Spiralia</taxon>
        <taxon>Lophotrochozoa</taxon>
        <taxon>Mollusca</taxon>
        <taxon>Bivalvia</taxon>
        <taxon>Autobranchia</taxon>
        <taxon>Pteriomorphia</taxon>
        <taxon>Pectinida</taxon>
        <taxon>Pectinoidea</taxon>
        <taxon>Pectinidae</taxon>
        <taxon>Mizuhopecten</taxon>
    </lineage>
</organism>
<feature type="domain" description="F-BAR" evidence="3">
    <location>
        <begin position="4"/>
        <end position="262"/>
    </location>
</feature>
<dbReference type="PANTHER" id="PTHR23065">
    <property type="entry name" value="PROLINE-SERINE-THREONINE PHOSPHATASE INTERACTING PROTEIN 1"/>
    <property type="match status" value="1"/>
</dbReference>
<evidence type="ECO:0000259" key="3">
    <source>
        <dbReference type="PROSITE" id="PS51741"/>
    </source>
</evidence>
<dbReference type="SUPFAM" id="SSF103657">
    <property type="entry name" value="BAR/IMD domain-like"/>
    <property type="match status" value="1"/>
</dbReference>
<dbReference type="GO" id="GO:0051015">
    <property type="term" value="F:actin filament binding"/>
    <property type="evidence" value="ECO:0007669"/>
    <property type="project" value="TreeGrafter"/>
</dbReference>
<dbReference type="GO" id="GO:0030041">
    <property type="term" value="P:actin filament polymerization"/>
    <property type="evidence" value="ECO:0007669"/>
    <property type="project" value="TreeGrafter"/>
</dbReference>
<dbReference type="Proteomes" id="UP000242188">
    <property type="component" value="Unassembled WGS sequence"/>
</dbReference>
<protein>
    <submittedName>
        <fullName evidence="4">Proline-serine-threonine phosphatase-interacting protein 1</fullName>
    </submittedName>
</protein>
<dbReference type="Pfam" id="PF00611">
    <property type="entry name" value="FCH"/>
    <property type="match status" value="1"/>
</dbReference>
<dbReference type="EMBL" id="NEDP02005476">
    <property type="protein sequence ID" value="OWF40273.1"/>
    <property type="molecule type" value="Genomic_DNA"/>
</dbReference>
<accession>A0A210PUW4</accession>
<proteinExistence type="predicted"/>
<dbReference type="STRING" id="6573.A0A210PUW4"/>
<dbReference type="InterPro" id="IPR031160">
    <property type="entry name" value="F_BAR_dom"/>
</dbReference>
<dbReference type="PROSITE" id="PS51741">
    <property type="entry name" value="F_BAR"/>
    <property type="match status" value="1"/>
</dbReference>
<dbReference type="Gene3D" id="1.20.1270.60">
    <property type="entry name" value="Arfaptin homology (AH) domain/BAR domain"/>
    <property type="match status" value="1"/>
</dbReference>
<sequence>MDTYRFSESFWDCDLIGTSGFDTLVRRLKDGRKLCKDMEEYYRQRSKIEGQYAKELQKLTKNMEQREENGVLEESWNAIRTQTESLSHHHDTASNYFSALMSDLERLNDNLKIRGKQIEDRTTKSHNMAKGYFNKHNNLKKTYEQKCMDYGTIQNDNKYSDPVDQKTAQKQKTKEAKAKDEMEKADCQYRITVDALQSAQKTWEEDMENACQVYQDLDVERIEVIRDVMWKGTNVDSQMCVDHDMCSEYIRKHLEKCIISTEIRTFVERARVGHRRPAMTDYQNYFKGMSPNLNRKRFHQGTAGRKRLSTDTSQSNEESIYQTVK</sequence>
<feature type="region of interest" description="Disordered" evidence="2">
    <location>
        <begin position="301"/>
        <end position="325"/>
    </location>
</feature>
<dbReference type="OrthoDB" id="10255964at2759"/>
<dbReference type="AlphaFoldDB" id="A0A210PUW4"/>
<dbReference type="InterPro" id="IPR027267">
    <property type="entry name" value="AH/BAR_dom_sf"/>
</dbReference>
<evidence type="ECO:0000313" key="4">
    <source>
        <dbReference type="EMBL" id="OWF40273.1"/>
    </source>
</evidence>
<gene>
    <name evidence="4" type="ORF">KP79_PYT16828</name>
</gene>
<evidence type="ECO:0000313" key="5">
    <source>
        <dbReference type="Proteomes" id="UP000242188"/>
    </source>
</evidence>
<comment type="caution">
    <text evidence="4">The sequence shown here is derived from an EMBL/GenBank/DDBJ whole genome shotgun (WGS) entry which is preliminary data.</text>
</comment>
<dbReference type="SMART" id="SM00055">
    <property type="entry name" value="FCH"/>
    <property type="match status" value="1"/>
</dbReference>
<keyword evidence="1" id="KW-0175">Coiled coil</keyword>
<evidence type="ECO:0000256" key="1">
    <source>
        <dbReference type="PROSITE-ProRule" id="PRU01077"/>
    </source>
</evidence>